<sequence>MQPTSLISPLNPSNKLAQVPIIDLRPILPHHPKYTWESLKGPRRIEDITTIVFHHTAISKASSAMYTDEQMAVRIAQSHIKSTKNLSSGEPGMPYHIYIRSGKMYIVNNFEAFTYGVASNNGYTLHIAVEGDYVNVDSLTDQDRDALYAAFFYARSHLKNYRKLSGHKELSATSCPGYDMNRVRKDLAQIELDLSLIDTPNDVQQRIFGFKARMTDLFNKGLNPSDPNYAAAQAKLMDILQIAIDKGYYVP</sequence>
<dbReference type="Pfam" id="PF01510">
    <property type="entry name" value="Amidase_2"/>
    <property type="match status" value="1"/>
</dbReference>
<organism evidence="2 3">
    <name type="scientific">Cohnella nanjingensis</name>
    <dbReference type="NCBI Taxonomy" id="1387779"/>
    <lineage>
        <taxon>Bacteria</taxon>
        <taxon>Bacillati</taxon>
        <taxon>Bacillota</taxon>
        <taxon>Bacilli</taxon>
        <taxon>Bacillales</taxon>
        <taxon>Paenibacillaceae</taxon>
        <taxon>Cohnella</taxon>
    </lineage>
</organism>
<dbReference type="Proteomes" id="UP000547209">
    <property type="component" value="Unassembled WGS sequence"/>
</dbReference>
<dbReference type="GO" id="GO:0009253">
    <property type="term" value="P:peptidoglycan catabolic process"/>
    <property type="evidence" value="ECO:0007669"/>
    <property type="project" value="InterPro"/>
</dbReference>
<keyword evidence="3" id="KW-1185">Reference proteome</keyword>
<name>A0A7X0VG10_9BACL</name>
<dbReference type="Gene3D" id="3.40.80.10">
    <property type="entry name" value="Peptidoglycan recognition protein-like"/>
    <property type="match status" value="1"/>
</dbReference>
<dbReference type="InterPro" id="IPR002502">
    <property type="entry name" value="Amidase_domain"/>
</dbReference>
<evidence type="ECO:0000313" key="2">
    <source>
        <dbReference type="EMBL" id="MBB6672640.1"/>
    </source>
</evidence>
<accession>A0A7X0VG10</accession>
<dbReference type="RefSeq" id="WP_185144155.1">
    <property type="nucleotide sequence ID" value="NZ_JACJVP010000029.1"/>
</dbReference>
<dbReference type="EMBL" id="JACJVP010000029">
    <property type="protein sequence ID" value="MBB6672640.1"/>
    <property type="molecule type" value="Genomic_DNA"/>
</dbReference>
<dbReference type="AlphaFoldDB" id="A0A7X0VG10"/>
<dbReference type="InterPro" id="IPR036505">
    <property type="entry name" value="Amidase/PGRP_sf"/>
</dbReference>
<feature type="domain" description="N-acetylmuramoyl-L-alanine amidase" evidence="1">
    <location>
        <begin position="47"/>
        <end position="177"/>
    </location>
</feature>
<comment type="caution">
    <text evidence="2">The sequence shown here is derived from an EMBL/GenBank/DDBJ whole genome shotgun (WGS) entry which is preliminary data.</text>
</comment>
<reference evidence="2 3" key="1">
    <citation type="submission" date="2020-08" db="EMBL/GenBank/DDBJ databases">
        <title>Cohnella phylogeny.</title>
        <authorList>
            <person name="Dunlap C."/>
        </authorList>
    </citation>
    <scope>NUCLEOTIDE SEQUENCE [LARGE SCALE GENOMIC DNA]</scope>
    <source>
        <strain evidence="2 3">DSM 28246</strain>
    </source>
</reference>
<evidence type="ECO:0000313" key="3">
    <source>
        <dbReference type="Proteomes" id="UP000547209"/>
    </source>
</evidence>
<dbReference type="GO" id="GO:0008745">
    <property type="term" value="F:N-acetylmuramoyl-L-alanine amidase activity"/>
    <property type="evidence" value="ECO:0007669"/>
    <property type="project" value="InterPro"/>
</dbReference>
<dbReference type="SUPFAM" id="SSF55846">
    <property type="entry name" value="N-acetylmuramoyl-L-alanine amidase-like"/>
    <property type="match status" value="1"/>
</dbReference>
<evidence type="ECO:0000259" key="1">
    <source>
        <dbReference type="Pfam" id="PF01510"/>
    </source>
</evidence>
<protein>
    <submittedName>
        <fullName evidence="2">N-acetylmuramoyl-L-alanine amidase</fullName>
    </submittedName>
</protein>
<proteinExistence type="predicted"/>
<gene>
    <name evidence="2" type="ORF">H7C19_18320</name>
</gene>